<dbReference type="EMBL" id="DVGZ01000052">
    <property type="protein sequence ID" value="HIR47038.1"/>
    <property type="molecule type" value="Genomic_DNA"/>
</dbReference>
<proteinExistence type="inferred from homology"/>
<dbReference type="Pfam" id="PF00884">
    <property type="entry name" value="Sulfatase"/>
    <property type="match status" value="1"/>
</dbReference>
<dbReference type="GO" id="GO:0008484">
    <property type="term" value="F:sulfuric ester hydrolase activity"/>
    <property type="evidence" value="ECO:0007669"/>
    <property type="project" value="TreeGrafter"/>
</dbReference>
<dbReference type="SUPFAM" id="SSF53649">
    <property type="entry name" value="Alkaline phosphatase-like"/>
    <property type="match status" value="1"/>
</dbReference>
<dbReference type="PANTHER" id="PTHR45953">
    <property type="entry name" value="IDURONATE 2-SULFATASE"/>
    <property type="match status" value="1"/>
</dbReference>
<name>A0A9D1DEU0_9FIRM</name>
<organism evidence="5 6">
    <name type="scientific">Candidatus Caccousia avicola</name>
    <dbReference type="NCBI Taxonomy" id="2840721"/>
    <lineage>
        <taxon>Bacteria</taxon>
        <taxon>Bacillati</taxon>
        <taxon>Bacillota</taxon>
        <taxon>Clostridia</taxon>
        <taxon>Eubacteriales</taxon>
        <taxon>Oscillospiraceae</taxon>
        <taxon>Oscillospiraceae incertae sedis</taxon>
        <taxon>Candidatus Caccousia</taxon>
    </lineage>
</organism>
<accession>A0A9D1DEU0</accession>
<evidence type="ECO:0000256" key="3">
    <source>
        <dbReference type="ARBA" id="ARBA00022801"/>
    </source>
</evidence>
<dbReference type="PANTHER" id="PTHR45953:SF1">
    <property type="entry name" value="IDURONATE 2-SULFATASE"/>
    <property type="match status" value="1"/>
</dbReference>
<evidence type="ECO:0000313" key="6">
    <source>
        <dbReference type="Proteomes" id="UP000824242"/>
    </source>
</evidence>
<protein>
    <submittedName>
        <fullName evidence="5">Sulfatase-like hydrolase/transferase</fullName>
    </submittedName>
</protein>
<dbReference type="InterPro" id="IPR017850">
    <property type="entry name" value="Alkaline_phosphatase_core_sf"/>
</dbReference>
<evidence type="ECO:0000256" key="2">
    <source>
        <dbReference type="ARBA" id="ARBA00022723"/>
    </source>
</evidence>
<sequence length="494" mass="56688">MAKVIFIMTDSQRYDMVNANVSTGLKTPCLDRLASQGMRFTRAYTTQPVCQPARCALFTGMYPHSCNSWTNSSALSADVHTIGQRLRDHGVHTAYIGKWHLDGGDYFGLGHCPDGWDPAYWYDMRNYLDELTPEERVISRRTSTMETTDIAPSFTYASRCSDRAVRFLQEHGQEENFLLCVSYDEPHGPYLCPREYWEQYRDFEFPRSRNVEDTLEEKPDYQKVWAGGKQEKDRSEVRIKAPYYFGCNSFVDAQIGRVLDAVDTYAGEDAVVIYTSDHGDFLESHCLSGKGPAAYDEITRVPLFIKGPGIAAGSVSGAPVSHINLAPAVFDLFGIPQPPVFAGESLLPQARGEQERVNEFCFLEFGRYEVDHDGFGGFQPMRAVFDGRYKLSLNLLSQDEFYDLQEDPLEMVNRIDDPACYERICRLHDAILDNMNRTRDPFRGYYWRRRPWRKDAPDATWSDTGYTRQSENDYEERQLDYETGLTMVDAVRRK</sequence>
<dbReference type="Gene3D" id="3.40.720.10">
    <property type="entry name" value="Alkaline Phosphatase, subunit A"/>
    <property type="match status" value="1"/>
</dbReference>
<comment type="similarity">
    <text evidence="1">Belongs to the sulfatase family.</text>
</comment>
<keyword evidence="3 5" id="KW-0378">Hydrolase</keyword>
<reference evidence="5" key="2">
    <citation type="journal article" date="2021" name="PeerJ">
        <title>Extensive microbial diversity within the chicken gut microbiome revealed by metagenomics and culture.</title>
        <authorList>
            <person name="Gilroy R."/>
            <person name="Ravi A."/>
            <person name="Getino M."/>
            <person name="Pursley I."/>
            <person name="Horton D.L."/>
            <person name="Alikhan N.F."/>
            <person name="Baker D."/>
            <person name="Gharbi K."/>
            <person name="Hall N."/>
            <person name="Watson M."/>
            <person name="Adriaenssens E.M."/>
            <person name="Foster-Nyarko E."/>
            <person name="Jarju S."/>
            <person name="Secka A."/>
            <person name="Antonio M."/>
            <person name="Oren A."/>
            <person name="Chaudhuri R.R."/>
            <person name="La Ragione R."/>
            <person name="Hildebrand F."/>
            <person name="Pallen M.J."/>
        </authorList>
    </citation>
    <scope>NUCLEOTIDE SEQUENCE</scope>
    <source>
        <strain evidence="5">ChiSxjej1B13-7958</strain>
    </source>
</reference>
<evidence type="ECO:0000256" key="1">
    <source>
        <dbReference type="ARBA" id="ARBA00008779"/>
    </source>
</evidence>
<reference evidence="5" key="1">
    <citation type="submission" date="2020-10" db="EMBL/GenBank/DDBJ databases">
        <authorList>
            <person name="Gilroy R."/>
        </authorList>
    </citation>
    <scope>NUCLEOTIDE SEQUENCE</scope>
    <source>
        <strain evidence="5">ChiSxjej1B13-7958</strain>
    </source>
</reference>
<dbReference type="InterPro" id="IPR000917">
    <property type="entry name" value="Sulfatase_N"/>
</dbReference>
<dbReference type="GO" id="GO:0046872">
    <property type="term" value="F:metal ion binding"/>
    <property type="evidence" value="ECO:0007669"/>
    <property type="project" value="UniProtKB-KW"/>
</dbReference>
<dbReference type="AlphaFoldDB" id="A0A9D1DEU0"/>
<gene>
    <name evidence="5" type="ORF">IAB89_05185</name>
</gene>
<comment type="caution">
    <text evidence="5">The sequence shown here is derived from an EMBL/GenBank/DDBJ whole genome shotgun (WGS) entry which is preliminary data.</text>
</comment>
<feature type="domain" description="Sulfatase N-terminal" evidence="4">
    <location>
        <begin position="4"/>
        <end position="335"/>
    </location>
</feature>
<dbReference type="GO" id="GO:0005737">
    <property type="term" value="C:cytoplasm"/>
    <property type="evidence" value="ECO:0007669"/>
    <property type="project" value="TreeGrafter"/>
</dbReference>
<dbReference type="PROSITE" id="PS00149">
    <property type="entry name" value="SULFATASE_2"/>
    <property type="match status" value="1"/>
</dbReference>
<evidence type="ECO:0000259" key="4">
    <source>
        <dbReference type="Pfam" id="PF00884"/>
    </source>
</evidence>
<evidence type="ECO:0000313" key="5">
    <source>
        <dbReference type="EMBL" id="HIR47038.1"/>
    </source>
</evidence>
<keyword evidence="2" id="KW-0479">Metal-binding</keyword>
<dbReference type="Proteomes" id="UP000824242">
    <property type="component" value="Unassembled WGS sequence"/>
</dbReference>
<dbReference type="InterPro" id="IPR024607">
    <property type="entry name" value="Sulfatase_CS"/>
</dbReference>